<evidence type="ECO:0000313" key="8">
    <source>
        <dbReference type="Proteomes" id="UP000001505"/>
    </source>
</evidence>
<dbReference type="RefSeq" id="WP_013182867.1">
    <property type="nucleotide sequence ID" value="NC_014225.1"/>
</dbReference>
<evidence type="ECO:0000259" key="5">
    <source>
        <dbReference type="Pfam" id="PF25944"/>
    </source>
</evidence>
<evidence type="ECO:0000256" key="2">
    <source>
        <dbReference type="ARBA" id="ARBA00009477"/>
    </source>
</evidence>
<dbReference type="FunFam" id="2.40.420.20:FF:000001">
    <property type="entry name" value="Efflux RND transporter periplasmic adaptor subunit"/>
    <property type="match status" value="1"/>
</dbReference>
<feature type="domain" description="Multidrug resistance protein MdtA-like alpha-helical hairpin" evidence="3">
    <location>
        <begin position="95"/>
        <end position="164"/>
    </location>
</feature>
<accession>D6YSX2</accession>
<dbReference type="InterPro" id="IPR058625">
    <property type="entry name" value="MdtA-like_BSH"/>
</dbReference>
<dbReference type="InterPro" id="IPR058626">
    <property type="entry name" value="MdtA-like_b-barrel"/>
</dbReference>
<dbReference type="GO" id="GO:0022857">
    <property type="term" value="F:transmembrane transporter activity"/>
    <property type="evidence" value="ECO:0007669"/>
    <property type="project" value="InterPro"/>
</dbReference>
<dbReference type="GO" id="GO:0030313">
    <property type="term" value="C:cell envelope"/>
    <property type="evidence" value="ECO:0007669"/>
    <property type="project" value="UniProtKB-SubCell"/>
</dbReference>
<dbReference type="InterPro" id="IPR058624">
    <property type="entry name" value="MdtA-like_HH"/>
</dbReference>
<dbReference type="OrthoDB" id="9801814at2"/>
<dbReference type="Gene3D" id="2.40.30.170">
    <property type="match status" value="1"/>
</dbReference>
<dbReference type="STRING" id="716544.wcw_1828"/>
<dbReference type="KEGG" id="wch:wcw_1828"/>
<protein>
    <submittedName>
        <fullName evidence="7">Acriflavine resistance protein E</fullName>
    </submittedName>
</protein>
<dbReference type="Pfam" id="PF25944">
    <property type="entry name" value="Beta-barrel_RND"/>
    <property type="match status" value="1"/>
</dbReference>
<dbReference type="SUPFAM" id="SSF111369">
    <property type="entry name" value="HlyD-like secretion proteins"/>
    <property type="match status" value="1"/>
</dbReference>
<feature type="domain" description="Multidrug resistance protein MdtA-like C-terminal permuted SH3" evidence="6">
    <location>
        <begin position="295"/>
        <end position="354"/>
    </location>
</feature>
<dbReference type="GO" id="GO:0005886">
    <property type="term" value="C:plasma membrane"/>
    <property type="evidence" value="ECO:0007669"/>
    <property type="project" value="TreeGrafter"/>
</dbReference>
<dbReference type="NCBIfam" id="TIGR01730">
    <property type="entry name" value="RND_mfp"/>
    <property type="match status" value="1"/>
</dbReference>
<dbReference type="AlphaFoldDB" id="D6YSX2"/>
<proteinExistence type="inferred from homology"/>
<dbReference type="GO" id="GO:0046677">
    <property type="term" value="P:response to antibiotic"/>
    <property type="evidence" value="ECO:0007669"/>
    <property type="project" value="TreeGrafter"/>
</dbReference>
<dbReference type="Gene3D" id="1.10.287.470">
    <property type="entry name" value="Helix hairpin bin"/>
    <property type="match status" value="1"/>
</dbReference>
<dbReference type="Gene3D" id="2.40.420.20">
    <property type="match status" value="1"/>
</dbReference>
<feature type="domain" description="Multidrug resistance protein MdtA-like beta-barrel" evidence="5">
    <location>
        <begin position="201"/>
        <end position="289"/>
    </location>
</feature>
<gene>
    <name evidence="7" type="primary">hlyD</name>
    <name evidence="7" type="ordered locus">wcw_1828</name>
</gene>
<sequence>MNKWILPVFALLSSCGSGNVQPRHPPPVDVNVMTIETVDAPVVYQFVGQAKSSLQVEIRARVDGFLDKLAYEEGEMVEKGQILFELDKKPYEAALQKAKGELALQQARLDTASANLKRIRPLAEQDAVSKKDLDDAIGSEKAAQAAVLAAAGTVDEAQLNLGYATIYSPLKGLASKTDKQVGSYIPTGQDSLLTYVAQLDPIWINFSISENQALQFNQDVASGTIIPPEEMKFEVEVILANGTSHPYWGTITFSEPNIDPNTGTFLIRAELKNPEGNMRPGQFVRVNLHGAKRPNAILVPQKAVVQGSKGHFVWVVGKDNHPQVRSVEVGPWQGNNWFIEQGLQPGDLVIIDNLMKLNPEKPIKVNMGS</sequence>
<dbReference type="PANTHER" id="PTHR30158">
    <property type="entry name" value="ACRA/E-RELATED COMPONENT OF DRUG EFFLUX TRANSPORTER"/>
    <property type="match status" value="1"/>
</dbReference>
<evidence type="ECO:0000259" key="4">
    <source>
        <dbReference type="Pfam" id="PF25917"/>
    </source>
</evidence>
<dbReference type="InterPro" id="IPR006143">
    <property type="entry name" value="RND_pump_MFP"/>
</dbReference>
<dbReference type="Pfam" id="PF25967">
    <property type="entry name" value="RND-MFP_C"/>
    <property type="match status" value="1"/>
</dbReference>
<dbReference type="InterPro" id="IPR058627">
    <property type="entry name" value="MdtA-like_C"/>
</dbReference>
<reference evidence="7 8" key="1">
    <citation type="journal article" date="2010" name="PLoS ONE">
        <title>The Waddlia genome: a window into chlamydial biology.</title>
        <authorList>
            <person name="Bertelli C."/>
            <person name="Collyn F."/>
            <person name="Croxatto A."/>
            <person name="Ruckert C."/>
            <person name="Polkinghorne A."/>
            <person name="Kebbi-Beghdadi C."/>
            <person name="Goesmann A."/>
            <person name="Vaughan L."/>
            <person name="Greub G."/>
        </authorList>
    </citation>
    <scope>NUCLEOTIDE SEQUENCE [LARGE SCALE GENOMIC DNA]</scope>
    <source>
        <strain evidence="8">ATCC VR-1470 / WSU 86-1044</strain>
    </source>
</reference>
<comment type="subcellular location">
    <subcellularLocation>
        <location evidence="1">Cell envelope</location>
    </subcellularLocation>
</comment>
<dbReference type="Gene3D" id="2.40.50.100">
    <property type="match status" value="1"/>
</dbReference>
<organism evidence="7 8">
    <name type="scientific">Waddlia chondrophila (strain ATCC VR-1470 / WSU 86-1044)</name>
    <dbReference type="NCBI Taxonomy" id="716544"/>
    <lineage>
        <taxon>Bacteria</taxon>
        <taxon>Pseudomonadati</taxon>
        <taxon>Chlamydiota</taxon>
        <taxon>Chlamydiia</taxon>
        <taxon>Parachlamydiales</taxon>
        <taxon>Waddliaceae</taxon>
        <taxon>Waddlia</taxon>
    </lineage>
</organism>
<comment type="similarity">
    <text evidence="2">Belongs to the membrane fusion protein (MFP) (TC 8.A.1) family.</text>
</comment>
<evidence type="ECO:0000313" key="7">
    <source>
        <dbReference type="EMBL" id="ADI39167.1"/>
    </source>
</evidence>
<name>D6YSX2_WADCW</name>
<dbReference type="HOGENOM" id="CLU_018816_2_1_0"/>
<dbReference type="Proteomes" id="UP000001505">
    <property type="component" value="Chromosome"/>
</dbReference>
<dbReference type="Pfam" id="PF25917">
    <property type="entry name" value="BSH_RND"/>
    <property type="match status" value="1"/>
</dbReference>
<evidence type="ECO:0000259" key="6">
    <source>
        <dbReference type="Pfam" id="PF25967"/>
    </source>
</evidence>
<evidence type="ECO:0000259" key="3">
    <source>
        <dbReference type="Pfam" id="PF25876"/>
    </source>
</evidence>
<dbReference type="Pfam" id="PF25876">
    <property type="entry name" value="HH_MFP_RND"/>
    <property type="match status" value="1"/>
</dbReference>
<dbReference type="eggNOG" id="COG0845">
    <property type="taxonomic scope" value="Bacteria"/>
</dbReference>
<evidence type="ECO:0000256" key="1">
    <source>
        <dbReference type="ARBA" id="ARBA00004196"/>
    </source>
</evidence>
<dbReference type="PROSITE" id="PS51257">
    <property type="entry name" value="PROKAR_LIPOPROTEIN"/>
    <property type="match status" value="1"/>
</dbReference>
<keyword evidence="8" id="KW-1185">Reference proteome</keyword>
<dbReference type="EMBL" id="CP001928">
    <property type="protein sequence ID" value="ADI39167.1"/>
    <property type="molecule type" value="Genomic_DNA"/>
</dbReference>
<feature type="domain" description="Multidrug resistance protein MdtA-like barrel-sandwich hybrid" evidence="4">
    <location>
        <begin position="55"/>
        <end position="191"/>
    </location>
</feature>